<dbReference type="SMART" id="SM00052">
    <property type="entry name" value="EAL"/>
    <property type="match status" value="1"/>
</dbReference>
<protein>
    <submittedName>
        <fullName evidence="3">Cyclic-di-GMP phosphodiesterase AdrB</fullName>
        <ecNumber evidence="3">3.1.4.52</ecNumber>
    </submittedName>
</protein>
<dbReference type="PROSITE" id="PS50883">
    <property type="entry name" value="EAL"/>
    <property type="match status" value="1"/>
</dbReference>
<dbReference type="InterPro" id="IPR001633">
    <property type="entry name" value="EAL_dom"/>
</dbReference>
<dbReference type="InterPro" id="IPR050706">
    <property type="entry name" value="Cyclic-di-GMP_PDE-like"/>
</dbReference>
<dbReference type="Gene3D" id="3.20.20.450">
    <property type="entry name" value="EAL domain"/>
    <property type="match status" value="1"/>
</dbReference>
<feature type="domain" description="FHA" evidence="1">
    <location>
        <begin position="36"/>
        <end position="85"/>
    </location>
</feature>
<sequence length="365" mass="40909">MQETAEVSQAGVTWTLVRGTDGADEQHIQVVPPFPFSIGRRPGCSLQLNYKTISGTHAELRLEGEQLWVSDLNSTNGTYVNGRRINARVPLREEDLLQFADMAFRVRSESRQNTCLTMAEDVCDQALALVQFDRLMENRLVTPYFQPIVDMATGAFRGYEILARSRLFGLESCSAMFDAAARLNMEVELSRMLRWEGVREGLNLNGNATLFVNTHPLEIRREGLIASMGAARQLSQDVPIILEVHEAAITDPREMQLLRSQLKELNIGLAYDDFGAGQTRLSELVEAPPDYLKFDISLIHEIDRATPERQKMLASLVQIVLELGVNPLAEGVETEAEAEVCRNMGFLTAQGFYFGRPAPVRDYQL</sequence>
<name>A0A518G518_9BACT</name>
<keyword evidence="4" id="KW-1185">Reference proteome</keyword>
<dbReference type="KEGG" id="ahel:Q31a_19960"/>
<dbReference type="EMBL" id="CP036298">
    <property type="protein sequence ID" value="QDV23691.1"/>
    <property type="molecule type" value="Genomic_DNA"/>
</dbReference>
<dbReference type="Pfam" id="PF00563">
    <property type="entry name" value="EAL"/>
    <property type="match status" value="1"/>
</dbReference>
<dbReference type="GO" id="GO:0071111">
    <property type="term" value="F:cyclic-guanylate-specific phosphodiesterase activity"/>
    <property type="evidence" value="ECO:0007669"/>
    <property type="project" value="UniProtKB-EC"/>
</dbReference>
<evidence type="ECO:0000313" key="3">
    <source>
        <dbReference type="EMBL" id="QDV23691.1"/>
    </source>
</evidence>
<dbReference type="EC" id="3.1.4.52" evidence="3"/>
<dbReference type="SMART" id="SM00240">
    <property type="entry name" value="FHA"/>
    <property type="match status" value="1"/>
</dbReference>
<reference evidence="3 4" key="1">
    <citation type="submission" date="2019-02" db="EMBL/GenBank/DDBJ databases">
        <title>Deep-cultivation of Planctomycetes and their phenomic and genomic characterization uncovers novel biology.</title>
        <authorList>
            <person name="Wiegand S."/>
            <person name="Jogler M."/>
            <person name="Boedeker C."/>
            <person name="Pinto D."/>
            <person name="Vollmers J."/>
            <person name="Rivas-Marin E."/>
            <person name="Kohn T."/>
            <person name="Peeters S.H."/>
            <person name="Heuer A."/>
            <person name="Rast P."/>
            <person name="Oberbeckmann S."/>
            <person name="Bunk B."/>
            <person name="Jeske O."/>
            <person name="Meyerdierks A."/>
            <person name="Storesund J.E."/>
            <person name="Kallscheuer N."/>
            <person name="Luecker S."/>
            <person name="Lage O.M."/>
            <person name="Pohl T."/>
            <person name="Merkel B.J."/>
            <person name="Hornburger P."/>
            <person name="Mueller R.-W."/>
            <person name="Bruemmer F."/>
            <person name="Labrenz M."/>
            <person name="Spormann A.M."/>
            <person name="Op den Camp H."/>
            <person name="Overmann J."/>
            <person name="Amann R."/>
            <person name="Jetten M.S.M."/>
            <person name="Mascher T."/>
            <person name="Medema M.H."/>
            <person name="Devos D.P."/>
            <person name="Kaster A.-K."/>
            <person name="Ovreas L."/>
            <person name="Rohde M."/>
            <person name="Galperin M.Y."/>
            <person name="Jogler C."/>
        </authorList>
    </citation>
    <scope>NUCLEOTIDE SEQUENCE [LARGE SCALE GENOMIC DNA]</scope>
    <source>
        <strain evidence="3 4">Q31a</strain>
    </source>
</reference>
<dbReference type="PANTHER" id="PTHR33121">
    <property type="entry name" value="CYCLIC DI-GMP PHOSPHODIESTERASE PDEF"/>
    <property type="match status" value="1"/>
</dbReference>
<dbReference type="PANTHER" id="PTHR33121:SF76">
    <property type="entry name" value="SIGNALING PROTEIN"/>
    <property type="match status" value="1"/>
</dbReference>
<accession>A0A518G518</accession>
<dbReference type="InterPro" id="IPR000253">
    <property type="entry name" value="FHA_dom"/>
</dbReference>
<evidence type="ECO:0000313" key="4">
    <source>
        <dbReference type="Proteomes" id="UP000318017"/>
    </source>
</evidence>
<evidence type="ECO:0000259" key="1">
    <source>
        <dbReference type="PROSITE" id="PS50006"/>
    </source>
</evidence>
<dbReference type="SUPFAM" id="SSF141868">
    <property type="entry name" value="EAL domain-like"/>
    <property type="match status" value="1"/>
</dbReference>
<dbReference type="PROSITE" id="PS50006">
    <property type="entry name" value="FHA_DOMAIN"/>
    <property type="match status" value="1"/>
</dbReference>
<dbReference type="CDD" id="cd00060">
    <property type="entry name" value="FHA"/>
    <property type="match status" value="1"/>
</dbReference>
<keyword evidence="3" id="KW-0378">Hydrolase</keyword>
<dbReference type="AlphaFoldDB" id="A0A518G518"/>
<organism evidence="3 4">
    <name type="scientific">Aureliella helgolandensis</name>
    <dbReference type="NCBI Taxonomy" id="2527968"/>
    <lineage>
        <taxon>Bacteria</taxon>
        <taxon>Pseudomonadati</taxon>
        <taxon>Planctomycetota</taxon>
        <taxon>Planctomycetia</taxon>
        <taxon>Pirellulales</taxon>
        <taxon>Pirellulaceae</taxon>
        <taxon>Aureliella</taxon>
    </lineage>
</organism>
<dbReference type="Proteomes" id="UP000318017">
    <property type="component" value="Chromosome"/>
</dbReference>
<dbReference type="Gene3D" id="2.60.200.20">
    <property type="match status" value="1"/>
</dbReference>
<proteinExistence type="predicted"/>
<dbReference type="SUPFAM" id="SSF49879">
    <property type="entry name" value="SMAD/FHA domain"/>
    <property type="match status" value="1"/>
</dbReference>
<dbReference type="InterPro" id="IPR008984">
    <property type="entry name" value="SMAD_FHA_dom_sf"/>
</dbReference>
<dbReference type="Pfam" id="PF00498">
    <property type="entry name" value="FHA"/>
    <property type="match status" value="1"/>
</dbReference>
<dbReference type="InterPro" id="IPR035919">
    <property type="entry name" value="EAL_sf"/>
</dbReference>
<feature type="domain" description="EAL" evidence="2">
    <location>
        <begin position="125"/>
        <end position="365"/>
    </location>
</feature>
<evidence type="ECO:0000259" key="2">
    <source>
        <dbReference type="PROSITE" id="PS50883"/>
    </source>
</evidence>
<dbReference type="CDD" id="cd01948">
    <property type="entry name" value="EAL"/>
    <property type="match status" value="1"/>
</dbReference>
<gene>
    <name evidence="3" type="primary">adrB</name>
    <name evidence="3" type="ORF">Q31a_19960</name>
</gene>